<dbReference type="GO" id="GO:0006397">
    <property type="term" value="P:mRNA processing"/>
    <property type="evidence" value="ECO:0007669"/>
    <property type="project" value="UniProtKB-KW"/>
</dbReference>
<dbReference type="GO" id="GO:0003676">
    <property type="term" value="F:nucleic acid binding"/>
    <property type="evidence" value="ECO:0007669"/>
    <property type="project" value="InterPro"/>
</dbReference>
<feature type="compositionally biased region" description="Acidic residues" evidence="2">
    <location>
        <begin position="46"/>
        <end position="55"/>
    </location>
</feature>
<dbReference type="Gene3D" id="4.10.60.10">
    <property type="entry name" value="Zinc finger, CCHC-type"/>
    <property type="match status" value="1"/>
</dbReference>
<dbReference type="EMBL" id="AVOT02008131">
    <property type="protein sequence ID" value="MBW0485375.1"/>
    <property type="molecule type" value="Genomic_DNA"/>
</dbReference>
<proteinExistence type="predicted"/>
<gene>
    <name evidence="3" type="ORF">O181_025090</name>
</gene>
<sequence length="120" mass="13700">MELKGKPRERVAEVAKKKIFCHNCGSTDYYANNCPKAKKKVPGEESPTEDSESDSMGDVIRGQSDEDQDAREEFVVEYQEETPLEIKDIKLEVGMPQETAKKNLCEYTQDEQTFLFTPTE</sequence>
<accession>A0A9Q3CLS4</accession>
<protein>
    <recommendedName>
        <fullName evidence="5">CCHC-type domain-containing protein</fullName>
    </recommendedName>
</protein>
<evidence type="ECO:0000256" key="1">
    <source>
        <dbReference type="ARBA" id="ARBA00022664"/>
    </source>
</evidence>
<keyword evidence="4" id="KW-1185">Reference proteome</keyword>
<name>A0A9Q3CLS4_9BASI</name>
<reference evidence="3" key="1">
    <citation type="submission" date="2021-03" db="EMBL/GenBank/DDBJ databases">
        <title>Draft genome sequence of rust myrtle Austropuccinia psidii MF-1, a brazilian biotype.</title>
        <authorList>
            <person name="Quecine M.C."/>
            <person name="Pachon D.M.R."/>
            <person name="Bonatelli M.L."/>
            <person name="Correr F.H."/>
            <person name="Franceschini L.M."/>
            <person name="Leite T.F."/>
            <person name="Margarido G.R.A."/>
            <person name="Almeida C.A."/>
            <person name="Ferrarezi J.A."/>
            <person name="Labate C.A."/>
        </authorList>
    </citation>
    <scope>NUCLEOTIDE SEQUENCE</scope>
    <source>
        <strain evidence="3">MF-1</strain>
    </source>
</reference>
<keyword evidence="1" id="KW-0507">mRNA processing</keyword>
<organism evidence="3 4">
    <name type="scientific">Austropuccinia psidii MF-1</name>
    <dbReference type="NCBI Taxonomy" id="1389203"/>
    <lineage>
        <taxon>Eukaryota</taxon>
        <taxon>Fungi</taxon>
        <taxon>Dikarya</taxon>
        <taxon>Basidiomycota</taxon>
        <taxon>Pucciniomycotina</taxon>
        <taxon>Pucciniomycetes</taxon>
        <taxon>Pucciniales</taxon>
        <taxon>Sphaerophragmiaceae</taxon>
        <taxon>Austropuccinia</taxon>
    </lineage>
</organism>
<comment type="caution">
    <text evidence="3">The sequence shown here is derived from an EMBL/GenBank/DDBJ whole genome shotgun (WGS) entry which is preliminary data.</text>
</comment>
<dbReference type="SUPFAM" id="SSF57756">
    <property type="entry name" value="Retrovirus zinc finger-like domains"/>
    <property type="match status" value="1"/>
</dbReference>
<dbReference type="InterPro" id="IPR036875">
    <property type="entry name" value="Znf_CCHC_sf"/>
</dbReference>
<feature type="region of interest" description="Disordered" evidence="2">
    <location>
        <begin position="35"/>
        <end position="71"/>
    </location>
</feature>
<evidence type="ECO:0000256" key="2">
    <source>
        <dbReference type="SAM" id="MobiDB-lite"/>
    </source>
</evidence>
<dbReference type="GO" id="GO:0008270">
    <property type="term" value="F:zinc ion binding"/>
    <property type="evidence" value="ECO:0007669"/>
    <property type="project" value="InterPro"/>
</dbReference>
<dbReference type="Proteomes" id="UP000765509">
    <property type="component" value="Unassembled WGS sequence"/>
</dbReference>
<dbReference type="AlphaFoldDB" id="A0A9Q3CLS4"/>
<evidence type="ECO:0008006" key="5">
    <source>
        <dbReference type="Google" id="ProtNLM"/>
    </source>
</evidence>
<evidence type="ECO:0000313" key="3">
    <source>
        <dbReference type="EMBL" id="MBW0485375.1"/>
    </source>
</evidence>
<evidence type="ECO:0000313" key="4">
    <source>
        <dbReference type="Proteomes" id="UP000765509"/>
    </source>
</evidence>